<dbReference type="SMART" id="SM00184">
    <property type="entry name" value="RING"/>
    <property type="match status" value="2"/>
</dbReference>
<dbReference type="GO" id="GO:0005829">
    <property type="term" value="C:cytosol"/>
    <property type="evidence" value="ECO:0007669"/>
    <property type="project" value="TreeGrafter"/>
</dbReference>
<dbReference type="PANTHER" id="PTHR46463:SF55">
    <property type="entry name" value="E3 UBIQUITIN-PROTEIN LIGASE AIRP1"/>
    <property type="match status" value="1"/>
</dbReference>
<evidence type="ECO:0000256" key="8">
    <source>
        <dbReference type="PROSITE-ProRule" id="PRU00175"/>
    </source>
</evidence>
<dbReference type="SUPFAM" id="SSF57850">
    <property type="entry name" value="RING/U-box"/>
    <property type="match status" value="2"/>
</dbReference>
<evidence type="ECO:0000256" key="2">
    <source>
        <dbReference type="ARBA" id="ARBA00012483"/>
    </source>
</evidence>
<evidence type="ECO:0000256" key="9">
    <source>
        <dbReference type="SAM" id="SignalP"/>
    </source>
</evidence>
<accession>A0A8S9QME9</accession>
<dbReference type="GO" id="GO:0008270">
    <property type="term" value="F:zinc ion binding"/>
    <property type="evidence" value="ECO:0007669"/>
    <property type="project" value="UniProtKB-KW"/>
</dbReference>
<evidence type="ECO:0000256" key="5">
    <source>
        <dbReference type="ARBA" id="ARBA00022771"/>
    </source>
</evidence>
<dbReference type="InterPro" id="IPR001841">
    <property type="entry name" value="Znf_RING"/>
</dbReference>
<evidence type="ECO:0000256" key="1">
    <source>
        <dbReference type="ARBA" id="ARBA00000900"/>
    </source>
</evidence>
<evidence type="ECO:0000256" key="4">
    <source>
        <dbReference type="ARBA" id="ARBA00022723"/>
    </source>
</evidence>
<keyword evidence="5 8" id="KW-0863">Zinc-finger</keyword>
<evidence type="ECO:0000313" key="12">
    <source>
        <dbReference type="Proteomes" id="UP000712600"/>
    </source>
</evidence>
<feature type="domain" description="RING-type" evidence="10">
    <location>
        <begin position="90"/>
        <end position="130"/>
    </location>
</feature>
<keyword evidence="3" id="KW-0808">Transferase</keyword>
<proteinExistence type="predicted"/>
<protein>
    <recommendedName>
        <fullName evidence="2">RING-type E3 ubiquitin transferase</fullName>
        <ecNumber evidence="2">2.3.2.27</ecNumber>
    </recommendedName>
</protein>
<feature type="signal peptide" evidence="9">
    <location>
        <begin position="1"/>
        <end position="21"/>
    </location>
</feature>
<dbReference type="PROSITE" id="PS50089">
    <property type="entry name" value="ZF_RING_2"/>
    <property type="match status" value="2"/>
</dbReference>
<dbReference type="EMBL" id="QGKX02000996">
    <property type="protein sequence ID" value="KAF3552927.1"/>
    <property type="molecule type" value="Genomic_DNA"/>
</dbReference>
<name>A0A8S9QME9_BRACR</name>
<keyword evidence="7" id="KW-0862">Zinc</keyword>
<dbReference type="GO" id="GO:0061630">
    <property type="term" value="F:ubiquitin protein ligase activity"/>
    <property type="evidence" value="ECO:0007669"/>
    <property type="project" value="UniProtKB-EC"/>
</dbReference>
<feature type="domain" description="RING-type" evidence="10">
    <location>
        <begin position="36"/>
        <end position="76"/>
    </location>
</feature>
<evidence type="ECO:0000313" key="11">
    <source>
        <dbReference type="EMBL" id="KAF3552927.1"/>
    </source>
</evidence>
<reference evidence="11" key="1">
    <citation type="submission" date="2019-12" db="EMBL/GenBank/DDBJ databases">
        <title>Genome sequencing and annotation of Brassica cretica.</title>
        <authorList>
            <person name="Studholme D.J."/>
            <person name="Sarris P."/>
        </authorList>
    </citation>
    <scope>NUCLEOTIDE SEQUENCE</scope>
    <source>
        <strain evidence="11">PFS-109/04</strain>
        <tissue evidence="11">Leaf</tissue>
    </source>
</reference>
<gene>
    <name evidence="11" type="ORF">F2Q69_00015892</name>
</gene>
<keyword evidence="4" id="KW-0479">Metal-binding</keyword>
<dbReference type="EC" id="2.3.2.27" evidence="2"/>
<evidence type="ECO:0000256" key="6">
    <source>
        <dbReference type="ARBA" id="ARBA00022786"/>
    </source>
</evidence>
<evidence type="ECO:0000259" key="10">
    <source>
        <dbReference type="PROSITE" id="PS50089"/>
    </source>
</evidence>
<keyword evidence="9" id="KW-0732">Signal</keyword>
<evidence type="ECO:0000256" key="7">
    <source>
        <dbReference type="ARBA" id="ARBA00022833"/>
    </source>
</evidence>
<dbReference type="Gene3D" id="3.30.40.10">
    <property type="entry name" value="Zinc/RING finger domain, C3HC4 (zinc finger)"/>
    <property type="match status" value="2"/>
</dbReference>
<dbReference type="Pfam" id="PF13639">
    <property type="entry name" value="zf-RING_2"/>
    <property type="match status" value="2"/>
</dbReference>
<comment type="caution">
    <text evidence="11">The sequence shown here is derived from an EMBL/GenBank/DDBJ whole genome shotgun (WGS) entry which is preliminary data.</text>
</comment>
<comment type="catalytic activity">
    <reaction evidence="1">
        <text>S-ubiquitinyl-[E2 ubiquitin-conjugating enzyme]-L-cysteine + [acceptor protein]-L-lysine = [E2 ubiquitin-conjugating enzyme]-L-cysteine + N(6)-ubiquitinyl-[acceptor protein]-L-lysine.</text>
        <dbReference type="EC" id="2.3.2.27"/>
    </reaction>
</comment>
<keyword evidence="6" id="KW-0833">Ubl conjugation pathway</keyword>
<dbReference type="InterPro" id="IPR013083">
    <property type="entry name" value="Znf_RING/FYVE/PHD"/>
</dbReference>
<dbReference type="AlphaFoldDB" id="A0A8S9QME9"/>
<organism evidence="11 12">
    <name type="scientific">Brassica cretica</name>
    <name type="common">Mustard</name>
    <dbReference type="NCBI Taxonomy" id="69181"/>
    <lineage>
        <taxon>Eukaryota</taxon>
        <taxon>Viridiplantae</taxon>
        <taxon>Streptophyta</taxon>
        <taxon>Embryophyta</taxon>
        <taxon>Tracheophyta</taxon>
        <taxon>Spermatophyta</taxon>
        <taxon>Magnoliopsida</taxon>
        <taxon>eudicotyledons</taxon>
        <taxon>Gunneridae</taxon>
        <taxon>Pentapetalae</taxon>
        <taxon>rosids</taxon>
        <taxon>malvids</taxon>
        <taxon>Brassicales</taxon>
        <taxon>Brassicaceae</taxon>
        <taxon>Brassiceae</taxon>
        <taxon>Brassica</taxon>
    </lineage>
</organism>
<dbReference type="Proteomes" id="UP000712600">
    <property type="component" value="Unassembled WGS sequence"/>
</dbReference>
<feature type="chain" id="PRO_5035814507" description="RING-type E3 ubiquitin transferase" evidence="9">
    <location>
        <begin position="22"/>
        <end position="199"/>
    </location>
</feature>
<dbReference type="PANTHER" id="PTHR46463">
    <property type="entry name" value="ZINC FINGER, RING/FYVE/PHD-TYPE"/>
    <property type="match status" value="1"/>
</dbReference>
<sequence>MGCCCCCCFPILASNLYTAAPLQVSFLFQLHLDEGPICLEQYDIETPKLLTKCGHNFHLACILEWMERSEACPVCDKVSFLFQLHLDEGPICLEQYDIETPKLLTKCGHNFHLACILEWMERSEACPVCDKILSLTRWLESEQVLPKEQGLAVRLSEPVSNKETCLATSPTGVTSAWSAASSAFVQTISSSATYESSNC</sequence>
<evidence type="ECO:0000256" key="3">
    <source>
        <dbReference type="ARBA" id="ARBA00022679"/>
    </source>
</evidence>